<sequence length="136" mass="14051">MLIVAVCLLTAFAGMAVAIDIGDIFKVAGIGYLVSEFGPEIDKTINKALAGREAEAKGATKVVPIITVLTGGYIGAAQVVGVPEKVKKVQAVAQTEPKLGDVRVTVLIPVSTKTPNRAIQRVTGVGVSAVIDLKIK</sequence>
<evidence type="ECO:0000313" key="2">
    <source>
        <dbReference type="Proteomes" id="UP000052020"/>
    </source>
</evidence>
<proteinExistence type="predicted"/>
<gene>
    <name evidence="1" type="ORF">AMK68_02645</name>
</gene>
<dbReference type="EMBL" id="LIZY01000050">
    <property type="protein sequence ID" value="KPJ63998.1"/>
    <property type="molecule type" value="Genomic_DNA"/>
</dbReference>
<comment type="caution">
    <text evidence="1">The sequence shown here is derived from an EMBL/GenBank/DDBJ whole genome shotgun (WGS) entry which is preliminary data.</text>
</comment>
<name>A0A0S7XNE5_9BACT</name>
<dbReference type="AlphaFoldDB" id="A0A0S7XNE5"/>
<organism evidence="1 2">
    <name type="scientific">candidate division KD3-62 bacterium DG_56</name>
    <dbReference type="NCBI Taxonomy" id="1704032"/>
    <lineage>
        <taxon>Bacteria</taxon>
        <taxon>candidate division KD3-62</taxon>
    </lineage>
</organism>
<dbReference type="Proteomes" id="UP000052020">
    <property type="component" value="Unassembled WGS sequence"/>
</dbReference>
<protein>
    <submittedName>
        <fullName evidence="1">Uncharacterized protein</fullName>
    </submittedName>
</protein>
<accession>A0A0S7XNE5</accession>
<reference evidence="1 2" key="1">
    <citation type="journal article" date="2015" name="Microbiome">
        <title>Genomic resolution of linkages in carbon, nitrogen, and sulfur cycling among widespread estuary sediment bacteria.</title>
        <authorList>
            <person name="Baker B.J."/>
            <person name="Lazar C.S."/>
            <person name="Teske A.P."/>
            <person name="Dick G.J."/>
        </authorList>
    </citation>
    <scope>NUCLEOTIDE SEQUENCE [LARGE SCALE GENOMIC DNA]</scope>
    <source>
        <strain evidence="1">DG_56</strain>
    </source>
</reference>
<evidence type="ECO:0000313" key="1">
    <source>
        <dbReference type="EMBL" id="KPJ63998.1"/>
    </source>
</evidence>